<dbReference type="AlphaFoldDB" id="A0A323TCY8"/>
<evidence type="ECO:0000313" key="6">
    <source>
        <dbReference type="EMBL" id="PYZ92064.1"/>
    </source>
</evidence>
<dbReference type="PROSITE" id="PS50995">
    <property type="entry name" value="HTH_MARR_2"/>
    <property type="match status" value="1"/>
</dbReference>
<keyword evidence="2" id="KW-0238">DNA-binding</keyword>
<dbReference type="InterPro" id="IPR000835">
    <property type="entry name" value="HTH_MarR-typ"/>
</dbReference>
<dbReference type="GO" id="GO:0003700">
    <property type="term" value="F:DNA-binding transcription factor activity"/>
    <property type="evidence" value="ECO:0007669"/>
    <property type="project" value="InterPro"/>
</dbReference>
<dbReference type="InterPro" id="IPR036390">
    <property type="entry name" value="WH_DNA-bd_sf"/>
</dbReference>
<evidence type="ECO:0000259" key="5">
    <source>
        <dbReference type="PROSITE" id="PS50995"/>
    </source>
</evidence>
<dbReference type="SUPFAM" id="SSF46785">
    <property type="entry name" value="Winged helix' DNA-binding domain"/>
    <property type="match status" value="1"/>
</dbReference>
<dbReference type="OrthoDB" id="2328394at2"/>
<dbReference type="GO" id="GO:0003677">
    <property type="term" value="F:DNA binding"/>
    <property type="evidence" value="ECO:0007669"/>
    <property type="project" value="UniProtKB-KW"/>
</dbReference>
<name>A0A323TCY8_9BACI</name>
<dbReference type="RefSeq" id="WP_110611606.1">
    <property type="nucleotide sequence ID" value="NZ_PDOD01000005.1"/>
</dbReference>
<comment type="caution">
    <text evidence="6">The sequence shown here is derived from an EMBL/GenBank/DDBJ whole genome shotgun (WGS) entry which is preliminary data.</text>
</comment>
<dbReference type="Pfam" id="PF01047">
    <property type="entry name" value="MarR"/>
    <property type="match status" value="1"/>
</dbReference>
<feature type="domain" description="HTH marR-type" evidence="5">
    <location>
        <begin position="1"/>
        <end position="138"/>
    </location>
</feature>
<protein>
    <submittedName>
        <fullName evidence="6">MarR family transcriptional regulator</fullName>
    </submittedName>
</protein>
<reference evidence="6 7" key="1">
    <citation type="submission" date="2017-10" db="EMBL/GenBank/DDBJ databases">
        <title>Bacillus sp. nov., a halophilic bacterium isolated from a Keqin Lake.</title>
        <authorList>
            <person name="Wang H."/>
        </authorList>
    </citation>
    <scope>NUCLEOTIDE SEQUENCE [LARGE SCALE GENOMIC DNA]</scope>
    <source>
        <strain evidence="6 7">KQ-12</strain>
    </source>
</reference>
<proteinExistence type="predicted"/>
<feature type="region of interest" description="Disordered" evidence="4">
    <location>
        <begin position="139"/>
        <end position="158"/>
    </location>
</feature>
<dbReference type="EMBL" id="PDOD01000005">
    <property type="protein sequence ID" value="PYZ92064.1"/>
    <property type="molecule type" value="Genomic_DNA"/>
</dbReference>
<dbReference type="Gene3D" id="1.10.10.10">
    <property type="entry name" value="Winged helix-like DNA-binding domain superfamily/Winged helix DNA-binding domain"/>
    <property type="match status" value="1"/>
</dbReference>
<dbReference type="InterPro" id="IPR036388">
    <property type="entry name" value="WH-like_DNA-bd_sf"/>
</dbReference>
<feature type="compositionally biased region" description="Basic and acidic residues" evidence="4">
    <location>
        <begin position="142"/>
        <end position="158"/>
    </location>
</feature>
<keyword evidence="1" id="KW-0805">Transcription regulation</keyword>
<sequence>MDRDIEKFTAYQMSVVTHLVNNRHNLELSNYGITRAQGRVIYMLERHGDLMQSELQKKLYVQASTMNGIIESLLKNALIKRRASRKDRRTKVISLTQAGVDLGHKLWSELHKLDDDLMANFTEEEKGLMISWLKRMQSNLQQKEEMEPGSTDEKKEGR</sequence>
<dbReference type="PRINTS" id="PR00598">
    <property type="entry name" value="HTHMARR"/>
</dbReference>
<keyword evidence="7" id="KW-1185">Reference proteome</keyword>
<gene>
    <name evidence="6" type="ORF">CR194_17890</name>
</gene>
<dbReference type="SMART" id="SM00347">
    <property type="entry name" value="HTH_MARR"/>
    <property type="match status" value="1"/>
</dbReference>
<evidence type="ECO:0000256" key="1">
    <source>
        <dbReference type="ARBA" id="ARBA00023015"/>
    </source>
</evidence>
<keyword evidence="3" id="KW-0804">Transcription</keyword>
<dbReference type="PANTHER" id="PTHR42756">
    <property type="entry name" value="TRANSCRIPTIONAL REGULATOR, MARR"/>
    <property type="match status" value="1"/>
</dbReference>
<accession>A0A323TCY8</accession>
<organism evidence="6 7">
    <name type="scientific">Salipaludibacillus keqinensis</name>
    <dbReference type="NCBI Taxonomy" id="2045207"/>
    <lineage>
        <taxon>Bacteria</taxon>
        <taxon>Bacillati</taxon>
        <taxon>Bacillota</taxon>
        <taxon>Bacilli</taxon>
        <taxon>Bacillales</taxon>
        <taxon>Bacillaceae</taxon>
    </lineage>
</organism>
<evidence type="ECO:0000256" key="2">
    <source>
        <dbReference type="ARBA" id="ARBA00023125"/>
    </source>
</evidence>
<dbReference type="Proteomes" id="UP000248214">
    <property type="component" value="Unassembled WGS sequence"/>
</dbReference>
<evidence type="ECO:0000313" key="7">
    <source>
        <dbReference type="Proteomes" id="UP000248214"/>
    </source>
</evidence>
<evidence type="ECO:0000256" key="3">
    <source>
        <dbReference type="ARBA" id="ARBA00023163"/>
    </source>
</evidence>
<evidence type="ECO:0000256" key="4">
    <source>
        <dbReference type="SAM" id="MobiDB-lite"/>
    </source>
</evidence>
<dbReference type="PANTHER" id="PTHR42756:SF1">
    <property type="entry name" value="TRANSCRIPTIONAL REPRESSOR OF EMRAB OPERON"/>
    <property type="match status" value="1"/>
</dbReference>